<evidence type="ECO:0000313" key="1">
    <source>
        <dbReference type="EMBL" id="RPJ66636.1"/>
    </source>
</evidence>
<accession>A0A3N5Y201</accession>
<reference evidence="1 2" key="1">
    <citation type="submission" date="2018-11" db="EMBL/GenBank/DDBJ databases">
        <authorList>
            <person name="Ye M.-Q."/>
            <person name="Du Z.-J."/>
        </authorList>
    </citation>
    <scope>NUCLEOTIDE SEQUENCE [LARGE SCALE GENOMIC DNA]</scope>
    <source>
        <strain evidence="1 2">U0105</strain>
    </source>
</reference>
<dbReference type="Gene3D" id="2.60.120.620">
    <property type="entry name" value="q2cbj1_9rhob like domain"/>
    <property type="match status" value="1"/>
</dbReference>
<dbReference type="OrthoDB" id="9075305at2"/>
<name>A0A3N5Y201_9ALTE</name>
<sequence>MNGQLKHDSLTAEQVESFNQNGFLIIDIGLDDATIDSAISDMEIAIEEERDGRALWPGIRIQDGWKHSDAIKNIALNASAFDALAQLFARTPLAFQTLNFPVGTQQKAHSDTIHFNSMPSGFMAGVWVALEDVSLDNGALVYYPGSHKWPEYNMQDVGMGIGYDNYKHYESFIEARIAESNISPFYAELKKGQALIWHANLVHGGSKPRMANKTRFSQVTHYYFKGCKYYTPMNSTPDNIAWRQPTWIDEKETLSDKLVRMAKQQAKKLVKRF</sequence>
<dbReference type="Pfam" id="PF05721">
    <property type="entry name" value="PhyH"/>
    <property type="match status" value="1"/>
</dbReference>
<dbReference type="PANTHER" id="PTHR20883:SF46">
    <property type="entry name" value="PHYTANOYL-COA HYDROXYLASE"/>
    <property type="match status" value="1"/>
</dbReference>
<proteinExistence type="predicted"/>
<evidence type="ECO:0000313" key="2">
    <source>
        <dbReference type="Proteomes" id="UP000275281"/>
    </source>
</evidence>
<dbReference type="Proteomes" id="UP000275281">
    <property type="component" value="Unassembled WGS sequence"/>
</dbReference>
<comment type="caution">
    <text evidence="1">The sequence shown here is derived from an EMBL/GenBank/DDBJ whole genome shotgun (WGS) entry which is preliminary data.</text>
</comment>
<protein>
    <submittedName>
        <fullName evidence="1">Phytanoyl-CoA dioxygenase</fullName>
    </submittedName>
</protein>
<organism evidence="1 2">
    <name type="scientific">Alteromonas sediminis</name>
    <dbReference type="NCBI Taxonomy" id="2259342"/>
    <lineage>
        <taxon>Bacteria</taxon>
        <taxon>Pseudomonadati</taxon>
        <taxon>Pseudomonadota</taxon>
        <taxon>Gammaproteobacteria</taxon>
        <taxon>Alteromonadales</taxon>
        <taxon>Alteromonadaceae</taxon>
        <taxon>Alteromonas/Salinimonas group</taxon>
        <taxon>Alteromonas</taxon>
    </lineage>
</organism>
<keyword evidence="1" id="KW-0560">Oxidoreductase</keyword>
<dbReference type="EMBL" id="RPOK01000003">
    <property type="protein sequence ID" value="RPJ66636.1"/>
    <property type="molecule type" value="Genomic_DNA"/>
</dbReference>
<dbReference type="InterPro" id="IPR008775">
    <property type="entry name" value="Phytyl_CoA_dOase-like"/>
</dbReference>
<keyword evidence="1" id="KW-0223">Dioxygenase</keyword>
<dbReference type="GO" id="GO:0016706">
    <property type="term" value="F:2-oxoglutarate-dependent dioxygenase activity"/>
    <property type="evidence" value="ECO:0007669"/>
    <property type="project" value="UniProtKB-ARBA"/>
</dbReference>
<dbReference type="SUPFAM" id="SSF51197">
    <property type="entry name" value="Clavaminate synthase-like"/>
    <property type="match status" value="1"/>
</dbReference>
<dbReference type="RefSeq" id="WP_124027993.1">
    <property type="nucleotide sequence ID" value="NZ_JBHRSN010000006.1"/>
</dbReference>
<gene>
    <name evidence="1" type="ORF">DRW07_11175</name>
</gene>
<dbReference type="AlphaFoldDB" id="A0A3N5Y201"/>
<dbReference type="PANTHER" id="PTHR20883">
    <property type="entry name" value="PHYTANOYL-COA DIOXYGENASE DOMAIN CONTAINING 1"/>
    <property type="match status" value="1"/>
</dbReference>
<dbReference type="GO" id="GO:0005506">
    <property type="term" value="F:iron ion binding"/>
    <property type="evidence" value="ECO:0007669"/>
    <property type="project" value="UniProtKB-ARBA"/>
</dbReference>
<keyword evidence="2" id="KW-1185">Reference proteome</keyword>